<dbReference type="PROSITE" id="PS00978">
    <property type="entry name" value="FAD_G3PDH_2"/>
    <property type="match status" value="1"/>
</dbReference>
<keyword evidence="10" id="KW-1185">Reference proteome</keyword>
<dbReference type="PANTHER" id="PTHR11985">
    <property type="entry name" value="GLYCEROL-3-PHOSPHATE DEHYDROGENASE"/>
    <property type="match status" value="1"/>
</dbReference>
<evidence type="ECO:0000256" key="4">
    <source>
        <dbReference type="ARBA" id="ARBA00022827"/>
    </source>
</evidence>
<evidence type="ECO:0000256" key="6">
    <source>
        <dbReference type="RuleBase" id="RU361217"/>
    </source>
</evidence>
<keyword evidence="3 6" id="KW-0285">Flavoprotein</keyword>
<accession>A0A1X6WXY4</accession>
<evidence type="ECO:0000256" key="1">
    <source>
        <dbReference type="ARBA" id="ARBA00001974"/>
    </source>
</evidence>
<dbReference type="PRINTS" id="PR01001">
    <property type="entry name" value="FADG3PDH"/>
</dbReference>
<evidence type="ECO:0000259" key="8">
    <source>
        <dbReference type="Pfam" id="PF16901"/>
    </source>
</evidence>
<dbReference type="InterPro" id="IPR038299">
    <property type="entry name" value="DAO_C_sf"/>
</dbReference>
<dbReference type="EMBL" id="FWFG01000048">
    <property type="protein sequence ID" value="SLM90616.1"/>
    <property type="molecule type" value="Genomic_DNA"/>
</dbReference>
<proteinExistence type="inferred from homology"/>
<dbReference type="Proteomes" id="UP000195981">
    <property type="component" value="Unassembled WGS sequence"/>
</dbReference>
<dbReference type="PROSITE" id="PS00977">
    <property type="entry name" value="FAD_G3PDH_1"/>
    <property type="match status" value="1"/>
</dbReference>
<dbReference type="Pfam" id="PF01266">
    <property type="entry name" value="DAO"/>
    <property type="match status" value="1"/>
</dbReference>
<feature type="domain" description="Alpha-glycerophosphate oxidase C-terminal" evidence="8">
    <location>
        <begin position="418"/>
        <end position="541"/>
    </location>
</feature>
<sequence length="582" mass="63032">MPIVARANLSPASREEHLARLESATLEYPLDVLVIGGGATGAGAAFDAASRGLDVGLVEAGDLASGTSSRSSKLIHGGLRYLQMLDFTLVAEALRERDLLLTRTAPHLVRPVSFVFPFARKVIDRVFIGSGVALYDTLQSLGRRRAVPLHRHLLHDKLMTVFPALDGSKLAGAVEYHDAQVDDARLVMMLARSAALHDAAIATYTRVIDYVREDGRVIGVKARDEETGHEFVIHAREIILATGVWTQEQQEIAEAETGLRVLASKGIHITVPKDRIPAKAATGIITQTEKSVLFLIPSDEYWIIGTTDTPWTEDVAHPAATAADIEYVLDHANEILASDLTREDVIGVYAGLRPLLQPVSKGEKAASASTKVSREHTVMTIEPGLTAVAGGKLTTYRVMAEDVVDHAIRDSFPDRPSLTASLPIVGAQGYRELTAQRSEIARIREYDLVRVDRLLGRYGALLPEVMALIDTDPSLGEPLEGDERYLRAEVVYAVRAEGARHVADVLMRRTRSDYEVADRGAGAAAEVAALMAPELGWDAEREALEAETYRAHIAARLAGEQARDDASAAAALADAPEVPRRA</sequence>
<dbReference type="GO" id="GO:0046168">
    <property type="term" value="P:glycerol-3-phosphate catabolic process"/>
    <property type="evidence" value="ECO:0007669"/>
    <property type="project" value="TreeGrafter"/>
</dbReference>
<feature type="domain" description="FAD dependent oxidoreductase" evidence="7">
    <location>
        <begin position="31"/>
        <end position="396"/>
    </location>
</feature>
<evidence type="ECO:0000313" key="9">
    <source>
        <dbReference type="EMBL" id="SLM90616.1"/>
    </source>
</evidence>
<dbReference type="InterPro" id="IPR006076">
    <property type="entry name" value="FAD-dep_OxRdtase"/>
</dbReference>
<dbReference type="GO" id="GO:0009331">
    <property type="term" value="C:glycerol-3-phosphate dehydrogenase (FAD) complex"/>
    <property type="evidence" value="ECO:0007669"/>
    <property type="project" value="UniProtKB-UniRule"/>
</dbReference>
<evidence type="ECO:0000259" key="7">
    <source>
        <dbReference type="Pfam" id="PF01266"/>
    </source>
</evidence>
<comment type="cofactor">
    <cofactor evidence="1 6">
        <name>FAD</name>
        <dbReference type="ChEBI" id="CHEBI:57692"/>
    </cofactor>
</comment>
<dbReference type="InterPro" id="IPR036188">
    <property type="entry name" value="FAD/NAD-bd_sf"/>
</dbReference>
<organism evidence="9 10">
    <name type="scientific">Brachybacterium nesterenkovii</name>
    <dbReference type="NCBI Taxonomy" id="47847"/>
    <lineage>
        <taxon>Bacteria</taxon>
        <taxon>Bacillati</taxon>
        <taxon>Actinomycetota</taxon>
        <taxon>Actinomycetes</taxon>
        <taxon>Micrococcales</taxon>
        <taxon>Dermabacteraceae</taxon>
        <taxon>Brachybacterium</taxon>
    </lineage>
</organism>
<evidence type="ECO:0000256" key="5">
    <source>
        <dbReference type="ARBA" id="ARBA00023002"/>
    </source>
</evidence>
<keyword evidence="5 6" id="KW-0560">Oxidoreductase</keyword>
<dbReference type="PANTHER" id="PTHR11985:SF31">
    <property type="entry name" value="GLYCEROL-3-PHOSPHATE DEHYDROGENASE 2"/>
    <property type="match status" value="1"/>
</dbReference>
<dbReference type="RefSeq" id="WP_234991922.1">
    <property type="nucleotide sequence ID" value="NZ_FWFG01000048.1"/>
</dbReference>
<gene>
    <name evidence="9" type="ORF">FM110_05280</name>
</gene>
<protein>
    <recommendedName>
        <fullName evidence="6">Glycerol-3-phosphate dehydrogenase</fullName>
        <ecNumber evidence="6">1.1.5.3</ecNumber>
    </recommendedName>
</protein>
<evidence type="ECO:0000313" key="10">
    <source>
        <dbReference type="Proteomes" id="UP000195981"/>
    </source>
</evidence>
<dbReference type="InterPro" id="IPR031656">
    <property type="entry name" value="DAO_C"/>
</dbReference>
<dbReference type="Gene3D" id="1.10.8.870">
    <property type="entry name" value="Alpha-glycerophosphate oxidase, cap domain"/>
    <property type="match status" value="1"/>
</dbReference>
<dbReference type="Pfam" id="PF16901">
    <property type="entry name" value="DAO_C"/>
    <property type="match status" value="1"/>
</dbReference>
<dbReference type="Gene3D" id="3.50.50.60">
    <property type="entry name" value="FAD/NAD(P)-binding domain"/>
    <property type="match status" value="1"/>
</dbReference>
<name>A0A1X6WXY4_9MICO</name>
<evidence type="ECO:0000256" key="3">
    <source>
        <dbReference type="ARBA" id="ARBA00022630"/>
    </source>
</evidence>
<comment type="similarity">
    <text evidence="2 6">Belongs to the FAD-dependent glycerol-3-phosphate dehydrogenase family.</text>
</comment>
<reference evidence="9 10" key="1">
    <citation type="submission" date="2017-02" db="EMBL/GenBank/DDBJ databases">
        <authorList>
            <person name="Peterson S.W."/>
        </authorList>
    </citation>
    <scope>NUCLEOTIDE SEQUENCE [LARGE SCALE GENOMIC DNA]</scope>
    <source>
        <strain evidence="9 10">CIP104813</strain>
    </source>
</reference>
<dbReference type="InterPro" id="IPR000447">
    <property type="entry name" value="G3P_DH_FAD-dep"/>
</dbReference>
<dbReference type="SUPFAM" id="SSF51905">
    <property type="entry name" value="FAD/NAD(P)-binding domain"/>
    <property type="match status" value="1"/>
</dbReference>
<dbReference type="AlphaFoldDB" id="A0A1X6WXY4"/>
<comment type="catalytic activity">
    <reaction evidence="6">
        <text>a quinone + sn-glycerol 3-phosphate = dihydroxyacetone phosphate + a quinol</text>
        <dbReference type="Rhea" id="RHEA:18977"/>
        <dbReference type="ChEBI" id="CHEBI:24646"/>
        <dbReference type="ChEBI" id="CHEBI:57597"/>
        <dbReference type="ChEBI" id="CHEBI:57642"/>
        <dbReference type="ChEBI" id="CHEBI:132124"/>
        <dbReference type="EC" id="1.1.5.3"/>
    </reaction>
</comment>
<dbReference type="Gene3D" id="3.30.9.10">
    <property type="entry name" value="D-Amino Acid Oxidase, subunit A, domain 2"/>
    <property type="match status" value="1"/>
</dbReference>
<evidence type="ECO:0000256" key="2">
    <source>
        <dbReference type="ARBA" id="ARBA00007330"/>
    </source>
</evidence>
<dbReference type="GO" id="GO:0004368">
    <property type="term" value="F:glycerol-3-phosphate dehydrogenase (quinone) activity"/>
    <property type="evidence" value="ECO:0007669"/>
    <property type="project" value="UniProtKB-EC"/>
</dbReference>
<keyword evidence="4" id="KW-0274">FAD</keyword>
<dbReference type="EC" id="1.1.5.3" evidence="6"/>